<dbReference type="OrthoDB" id="479131at2"/>
<dbReference type="EMBL" id="CP003587">
    <property type="protein sequence ID" value="AGY57349.1"/>
    <property type="molecule type" value="Genomic_DNA"/>
</dbReference>
<dbReference type="KEGG" id="glj:GKIL_1103"/>
<keyword evidence="3" id="KW-1185">Reference proteome</keyword>
<dbReference type="InterPro" id="IPR001932">
    <property type="entry name" value="PPM-type_phosphatase-like_dom"/>
</dbReference>
<organism evidence="2 3">
    <name type="scientific">Gloeobacter kilaueensis (strain ATCC BAA-2537 / CCAP 1431/1 / ULC 316 / JS1)</name>
    <dbReference type="NCBI Taxonomy" id="1183438"/>
    <lineage>
        <taxon>Bacteria</taxon>
        <taxon>Bacillati</taxon>
        <taxon>Cyanobacteriota</taxon>
        <taxon>Cyanophyceae</taxon>
        <taxon>Gloeobacterales</taxon>
        <taxon>Gloeobacteraceae</taxon>
        <taxon>Gloeobacter</taxon>
    </lineage>
</organism>
<keyword evidence="2" id="KW-0723">Serine/threonine-protein kinase</keyword>
<dbReference type="AlphaFoldDB" id="U5QID3"/>
<dbReference type="SMART" id="SM00331">
    <property type="entry name" value="PP2C_SIG"/>
    <property type="match status" value="1"/>
</dbReference>
<keyword evidence="2" id="KW-0808">Transferase</keyword>
<dbReference type="RefSeq" id="WP_023172419.1">
    <property type="nucleotide sequence ID" value="NC_022600.1"/>
</dbReference>
<dbReference type="Gene3D" id="3.30.565.10">
    <property type="entry name" value="Histidine kinase-like ATPase, C-terminal domain"/>
    <property type="match status" value="1"/>
</dbReference>
<sequence>MKTISTSSTVSIEELSQIGEARRQALALAERLNFAPLVCARVGLIATEAASNILKHGGGGAIVLQSIPCSGNSGLEILALDSGPGMGNVEQCMVDGFSTVGSSGTGLGAIARLSDSLEIYSRPDQGTALLSRFWLQTPARPPFTVRLGVVHRARAGEKACGDGWAILEKDGCTRVLVVDGLGHGLLAEKAAIAAIESFEGHIWSSPVFALQSVHGALRHTRGAAAAAVEIDPAQQILRFAGIGNIGATLITGRQRRGLISHNGTLGHRAERFQQFDYPWSPRSLLILHTDGLSSHWQLERYSGLVLRHPALIAGILYRDFGRTRDDATVLVWQPEAQEHEKK</sequence>
<name>U5QID3_GLOK1</name>
<dbReference type="InterPro" id="IPR036457">
    <property type="entry name" value="PPM-type-like_dom_sf"/>
</dbReference>
<accession>U5QID3</accession>
<dbReference type="Gene3D" id="3.60.40.10">
    <property type="entry name" value="PPM-type phosphatase domain"/>
    <property type="match status" value="1"/>
</dbReference>
<evidence type="ECO:0000259" key="1">
    <source>
        <dbReference type="SMART" id="SM00331"/>
    </source>
</evidence>
<proteinExistence type="predicted"/>
<dbReference type="SUPFAM" id="SSF81606">
    <property type="entry name" value="PP2C-like"/>
    <property type="match status" value="1"/>
</dbReference>
<dbReference type="Pfam" id="PF13581">
    <property type="entry name" value="HATPase_c_2"/>
    <property type="match status" value="1"/>
</dbReference>
<gene>
    <name evidence="2" type="ORF">GKIL_1103</name>
</gene>
<dbReference type="CDD" id="cd16934">
    <property type="entry name" value="HATPase_RsbT-like"/>
    <property type="match status" value="1"/>
</dbReference>
<dbReference type="PANTHER" id="PTHR35801:SF1">
    <property type="entry name" value="PHOSPHOSERINE PHOSPHATASE RSBX"/>
    <property type="match status" value="1"/>
</dbReference>
<dbReference type="SUPFAM" id="SSF55874">
    <property type="entry name" value="ATPase domain of HSP90 chaperone/DNA topoisomerase II/histidine kinase"/>
    <property type="match status" value="1"/>
</dbReference>
<protein>
    <submittedName>
        <fullName evidence="2">Anti-sigma regulatory factor, serine/threonine protein kinase</fullName>
    </submittedName>
</protein>
<dbReference type="InterPro" id="IPR039248">
    <property type="entry name" value="Ptase_RsbX"/>
</dbReference>
<dbReference type="eggNOG" id="COG2172">
    <property type="taxonomic scope" value="Bacteria"/>
</dbReference>
<dbReference type="STRING" id="1183438.GKIL_1103"/>
<dbReference type="InterPro" id="IPR003594">
    <property type="entry name" value="HATPase_dom"/>
</dbReference>
<reference evidence="2 3" key="1">
    <citation type="journal article" date="2013" name="PLoS ONE">
        <title>Cultivation and Complete Genome Sequencing of Gloeobacter kilaueensis sp. nov., from a Lava Cave in Kilauea Caldera, Hawai'i.</title>
        <authorList>
            <person name="Saw J.H."/>
            <person name="Schatz M."/>
            <person name="Brown M.V."/>
            <person name="Kunkel D.D."/>
            <person name="Foster J.S."/>
            <person name="Shick H."/>
            <person name="Christensen S."/>
            <person name="Hou S."/>
            <person name="Wan X."/>
            <person name="Donachie S.P."/>
        </authorList>
    </citation>
    <scope>NUCLEOTIDE SEQUENCE [LARGE SCALE GENOMIC DNA]</scope>
    <source>
        <strain evidence="3">JS</strain>
    </source>
</reference>
<dbReference type="HOGENOM" id="CLU_066586_0_0_3"/>
<evidence type="ECO:0000313" key="2">
    <source>
        <dbReference type="EMBL" id="AGY57349.1"/>
    </source>
</evidence>
<keyword evidence="2" id="KW-0418">Kinase</keyword>
<dbReference type="GO" id="GO:0004674">
    <property type="term" value="F:protein serine/threonine kinase activity"/>
    <property type="evidence" value="ECO:0007669"/>
    <property type="project" value="UniProtKB-KW"/>
</dbReference>
<feature type="domain" description="PPM-type phosphatase" evidence="1">
    <location>
        <begin position="144"/>
        <end position="334"/>
    </location>
</feature>
<dbReference type="Proteomes" id="UP000017396">
    <property type="component" value="Chromosome"/>
</dbReference>
<dbReference type="PANTHER" id="PTHR35801">
    <property type="entry name" value="PHOSPHOSERINE PHOSPHATASE RSBX"/>
    <property type="match status" value="1"/>
</dbReference>
<dbReference type="Pfam" id="PF07228">
    <property type="entry name" value="SpoIIE"/>
    <property type="match status" value="1"/>
</dbReference>
<dbReference type="InterPro" id="IPR036890">
    <property type="entry name" value="HATPase_C_sf"/>
</dbReference>
<evidence type="ECO:0000313" key="3">
    <source>
        <dbReference type="Proteomes" id="UP000017396"/>
    </source>
</evidence>